<dbReference type="RefSeq" id="WP_142980097.1">
    <property type="nucleotide sequence ID" value="NZ_RKLU01000004.1"/>
</dbReference>
<keyword evidence="2" id="KW-0804">Transcription</keyword>
<reference evidence="5" key="1">
    <citation type="submission" date="2019-02" db="EMBL/GenBank/DDBJ databases">
        <title>Halonotius sp. a new haloarchaeum isolated from saline soil.</title>
        <authorList>
            <person name="Duran-Viseras A."/>
            <person name="Sanchez-Porro C."/>
            <person name="Ventosa A."/>
        </authorList>
    </citation>
    <scope>NUCLEOTIDE SEQUENCE</scope>
    <source>
        <strain evidence="5">F15B</strain>
    </source>
</reference>
<keyword evidence="6" id="KW-1185">Reference proteome</keyword>
<evidence type="ECO:0000259" key="3">
    <source>
        <dbReference type="Pfam" id="PF04967"/>
    </source>
</evidence>
<organism evidence="5 6">
    <name type="scientific">Halonotius terrestris</name>
    <dbReference type="NCBI Taxonomy" id="2487750"/>
    <lineage>
        <taxon>Archaea</taxon>
        <taxon>Methanobacteriati</taxon>
        <taxon>Methanobacteriota</taxon>
        <taxon>Stenosarchaea group</taxon>
        <taxon>Halobacteria</taxon>
        <taxon>Halobacteriales</taxon>
        <taxon>Haloferacaceae</taxon>
        <taxon>Halonotius</taxon>
    </lineage>
</organism>
<gene>
    <name evidence="5" type="ORF">EGH24_10510</name>
</gene>
<dbReference type="Gene3D" id="1.10.10.10">
    <property type="entry name" value="Winged helix-like DNA-binding domain superfamily/Winged helix DNA-binding domain"/>
    <property type="match status" value="1"/>
</dbReference>
<dbReference type="PANTHER" id="PTHR34236:SF1">
    <property type="entry name" value="DIMETHYL SULFOXIDE REDUCTASE TRANSCRIPTIONAL ACTIVATOR"/>
    <property type="match status" value="1"/>
</dbReference>
<evidence type="ECO:0000313" key="5">
    <source>
        <dbReference type="EMBL" id="TQQ79905.1"/>
    </source>
</evidence>
<feature type="domain" description="Bacterioopsin transcriptional activator GAF and HTH associated" evidence="4">
    <location>
        <begin position="20"/>
        <end position="135"/>
    </location>
</feature>
<evidence type="ECO:0000256" key="1">
    <source>
        <dbReference type="ARBA" id="ARBA00023015"/>
    </source>
</evidence>
<dbReference type="InterPro" id="IPR013324">
    <property type="entry name" value="RNA_pol_sigma_r3/r4-like"/>
</dbReference>
<dbReference type="Pfam" id="PF15915">
    <property type="entry name" value="BAT"/>
    <property type="match status" value="1"/>
</dbReference>
<dbReference type="Proteomes" id="UP000705823">
    <property type="component" value="Unassembled WGS sequence"/>
</dbReference>
<dbReference type="AlphaFoldDB" id="A0A8J8PAY9"/>
<accession>A0A8J8PAY9</accession>
<evidence type="ECO:0000256" key="2">
    <source>
        <dbReference type="ARBA" id="ARBA00023163"/>
    </source>
</evidence>
<dbReference type="InterPro" id="IPR036388">
    <property type="entry name" value="WH-like_DNA-bd_sf"/>
</dbReference>
<name>A0A8J8PAY9_9EURY</name>
<proteinExistence type="predicted"/>
<feature type="domain" description="HTH bat-type" evidence="3">
    <location>
        <begin position="156"/>
        <end position="207"/>
    </location>
</feature>
<protein>
    <submittedName>
        <fullName evidence="5">Helix-turn-helix domain-containing protein</fullName>
    </submittedName>
</protein>
<dbReference type="InterPro" id="IPR007050">
    <property type="entry name" value="HTH_bacterioopsin"/>
</dbReference>
<sequence length="217" mass="24431">MSVITELALPTGAFQLGRMLSRVGDIQVTLETLLPFGDRSVLLFHTSAPTRESFEAYVRTQPSVAELTVVSVHDDRTLYRLDWTPDDHTFLDSVLSLDGHVLEATGGLDTWVFKLRFRSHDAFSSFQEACSKADHPIDVRRIYNPTTPDAGPWHGLTKPQHETLRYAVENGYYSLPREISTQEIADEFGISDQAVSERLRRAIETLVLTTLLPEAEE</sequence>
<dbReference type="PANTHER" id="PTHR34236">
    <property type="entry name" value="DIMETHYL SULFOXIDE REDUCTASE TRANSCRIPTIONAL ACTIVATOR"/>
    <property type="match status" value="1"/>
</dbReference>
<dbReference type="SUPFAM" id="SSF88659">
    <property type="entry name" value="Sigma3 and sigma4 domains of RNA polymerase sigma factors"/>
    <property type="match status" value="1"/>
</dbReference>
<dbReference type="OrthoDB" id="156233at2157"/>
<keyword evidence="1" id="KW-0805">Transcription regulation</keyword>
<dbReference type="Pfam" id="PF04967">
    <property type="entry name" value="HTH_10"/>
    <property type="match status" value="1"/>
</dbReference>
<evidence type="ECO:0000259" key="4">
    <source>
        <dbReference type="Pfam" id="PF15915"/>
    </source>
</evidence>
<dbReference type="EMBL" id="RKLU01000004">
    <property type="protein sequence ID" value="TQQ79905.1"/>
    <property type="molecule type" value="Genomic_DNA"/>
</dbReference>
<dbReference type="InterPro" id="IPR031803">
    <property type="entry name" value="BAT_GAF/HTH-assoc"/>
</dbReference>
<evidence type="ECO:0000313" key="6">
    <source>
        <dbReference type="Proteomes" id="UP000705823"/>
    </source>
</evidence>
<comment type="caution">
    <text evidence="5">The sequence shown here is derived from an EMBL/GenBank/DDBJ whole genome shotgun (WGS) entry which is preliminary data.</text>
</comment>